<dbReference type="InterPro" id="IPR036855">
    <property type="entry name" value="Znf_CCCH_sf"/>
</dbReference>
<feature type="domain" description="C3H1-type" evidence="7">
    <location>
        <begin position="51"/>
        <end position="79"/>
    </location>
</feature>
<dbReference type="PROSITE" id="PS50103">
    <property type="entry name" value="ZF_C3H1"/>
    <property type="match status" value="5"/>
</dbReference>
<feature type="domain" description="C3H1-type" evidence="7">
    <location>
        <begin position="97"/>
        <end position="125"/>
    </location>
</feature>
<dbReference type="GO" id="GO:0003677">
    <property type="term" value="F:DNA binding"/>
    <property type="evidence" value="ECO:0007669"/>
    <property type="project" value="UniProtKB-KW"/>
</dbReference>
<dbReference type="Proteomes" id="UP001187471">
    <property type="component" value="Unassembled WGS sequence"/>
</dbReference>
<dbReference type="SMART" id="SM00356">
    <property type="entry name" value="ZnF_C3H1"/>
    <property type="match status" value="5"/>
</dbReference>
<feature type="domain" description="C3H1-type" evidence="7">
    <location>
        <begin position="298"/>
        <end position="326"/>
    </location>
</feature>
<dbReference type="GO" id="GO:0008270">
    <property type="term" value="F:zinc ion binding"/>
    <property type="evidence" value="ECO:0007669"/>
    <property type="project" value="UniProtKB-KW"/>
</dbReference>
<proteinExistence type="predicted"/>
<keyword evidence="9" id="KW-1185">Reference proteome</keyword>
<feature type="compositionally biased region" description="Polar residues" evidence="6">
    <location>
        <begin position="422"/>
        <end position="431"/>
    </location>
</feature>
<dbReference type="Pfam" id="PF00642">
    <property type="entry name" value="zf-CCCH"/>
    <property type="match status" value="5"/>
</dbReference>
<dbReference type="GO" id="GO:0003729">
    <property type="term" value="F:mRNA binding"/>
    <property type="evidence" value="ECO:0007669"/>
    <property type="project" value="TreeGrafter"/>
</dbReference>
<feature type="zinc finger region" description="C3H1-type" evidence="5">
    <location>
        <begin position="298"/>
        <end position="326"/>
    </location>
</feature>
<feature type="domain" description="C3H1-type" evidence="7">
    <location>
        <begin position="143"/>
        <end position="171"/>
    </location>
</feature>
<keyword evidence="1 5" id="KW-0479">Metal-binding</keyword>
<evidence type="ECO:0000256" key="6">
    <source>
        <dbReference type="SAM" id="MobiDB-lite"/>
    </source>
</evidence>
<feature type="domain" description="C3H1-type" evidence="7">
    <location>
        <begin position="344"/>
        <end position="372"/>
    </location>
</feature>
<dbReference type="InterPro" id="IPR050974">
    <property type="entry name" value="Plant_ZF_CCCH"/>
</dbReference>
<keyword evidence="3 5" id="KW-0862">Zinc</keyword>
<feature type="compositionally biased region" description="Polar residues" evidence="6">
    <location>
        <begin position="438"/>
        <end position="451"/>
    </location>
</feature>
<dbReference type="PANTHER" id="PTHR12506">
    <property type="entry name" value="PROTEIN PHOSPHATASE RELATED"/>
    <property type="match status" value="1"/>
</dbReference>
<evidence type="ECO:0000259" key="7">
    <source>
        <dbReference type="PROSITE" id="PS50103"/>
    </source>
</evidence>
<dbReference type="AlphaFoldDB" id="A0AA88UMI0"/>
<gene>
    <name evidence="8" type="ORF">RJ640_019864</name>
</gene>
<dbReference type="PANTHER" id="PTHR12506:SF43">
    <property type="entry name" value="ZINC FINGER CCCH DOMAIN-CONTAINING PROTEIN 32"/>
    <property type="match status" value="1"/>
</dbReference>
<dbReference type="SUPFAM" id="SSF90229">
    <property type="entry name" value="CCCH zinc finger"/>
    <property type="match status" value="5"/>
</dbReference>
<dbReference type="InterPro" id="IPR000571">
    <property type="entry name" value="Znf_CCCH"/>
</dbReference>
<comment type="caution">
    <text evidence="8">The sequence shown here is derived from an EMBL/GenBank/DDBJ whole genome shotgun (WGS) entry which is preliminary data.</text>
</comment>
<feature type="region of interest" description="Disordered" evidence="6">
    <location>
        <begin position="411"/>
        <end position="471"/>
    </location>
</feature>
<evidence type="ECO:0000256" key="3">
    <source>
        <dbReference type="ARBA" id="ARBA00022833"/>
    </source>
</evidence>
<evidence type="ECO:0000313" key="9">
    <source>
        <dbReference type="Proteomes" id="UP001187471"/>
    </source>
</evidence>
<feature type="zinc finger region" description="C3H1-type" evidence="5">
    <location>
        <begin position="344"/>
        <end position="372"/>
    </location>
</feature>
<keyword evidence="2 5" id="KW-0863">Zinc-finger</keyword>
<evidence type="ECO:0000256" key="1">
    <source>
        <dbReference type="ARBA" id="ARBA00022723"/>
    </source>
</evidence>
<sequence length="471" mass="50671">SLQKPMALYASGTAGNGSGGEAEWVQAGPETGLEESMRRLGLWGRELYPERPGVPNCAYFMRTGSCGYGSKCRFNHPRDHSSVAGALRNVGGDYPERMGEPACQYYLRTGTCKFGASCKFHHPRHAGGSLSNVPLNIFGYPLRPDDRECSYYLKTGQCKFGITCKFHHPQPDGMLLPEPARPFYPTVQSSSSRSPEQHYGPSTGYRGARPPLLPGSYVQRAYSTVLLPPGVVPLSNWSPYSGPLSSVLSPGAQHSTGAASVYGVTQLSSPGPTFAGPYSSFALSAGPSSSSERVFPERPGQPECQYYMKTGDCKFGSSCKYHHPPDWATSRENCVLSPMGLPLRPGVQPCTFYLQNGHCKFGRACKFHHPMRTVGYSSSSSLTNIPVTPYMLGSSPATVARSISFSELRPSLDSHLPREPSAGNTSSSSTGLIFPPTVSVSLSDGHQSGRSSPPMGISRSTRQGGEVRRSS</sequence>
<dbReference type="EMBL" id="JAVXUO010000638">
    <property type="protein sequence ID" value="KAK2990584.1"/>
    <property type="molecule type" value="Genomic_DNA"/>
</dbReference>
<evidence type="ECO:0000256" key="5">
    <source>
        <dbReference type="PROSITE-ProRule" id="PRU00723"/>
    </source>
</evidence>
<name>A0AA88UMI0_9ASTE</name>
<evidence type="ECO:0000313" key="8">
    <source>
        <dbReference type="EMBL" id="KAK2990584.1"/>
    </source>
</evidence>
<organism evidence="8 9">
    <name type="scientific">Escallonia rubra</name>
    <dbReference type="NCBI Taxonomy" id="112253"/>
    <lineage>
        <taxon>Eukaryota</taxon>
        <taxon>Viridiplantae</taxon>
        <taxon>Streptophyta</taxon>
        <taxon>Embryophyta</taxon>
        <taxon>Tracheophyta</taxon>
        <taxon>Spermatophyta</taxon>
        <taxon>Magnoliopsida</taxon>
        <taxon>eudicotyledons</taxon>
        <taxon>Gunneridae</taxon>
        <taxon>Pentapetalae</taxon>
        <taxon>asterids</taxon>
        <taxon>campanulids</taxon>
        <taxon>Escalloniales</taxon>
        <taxon>Escalloniaceae</taxon>
        <taxon>Escallonia</taxon>
    </lineage>
</organism>
<reference evidence="8" key="1">
    <citation type="submission" date="2022-12" db="EMBL/GenBank/DDBJ databases">
        <title>Draft genome assemblies for two species of Escallonia (Escalloniales).</title>
        <authorList>
            <person name="Chanderbali A."/>
            <person name="Dervinis C."/>
            <person name="Anghel I."/>
            <person name="Soltis D."/>
            <person name="Soltis P."/>
            <person name="Zapata F."/>
        </authorList>
    </citation>
    <scope>NUCLEOTIDE SEQUENCE</scope>
    <source>
        <strain evidence="8">UCBG92.1500</strain>
        <tissue evidence="8">Leaf</tissue>
    </source>
</reference>
<accession>A0AA88UMI0</accession>
<feature type="zinc finger region" description="C3H1-type" evidence="5">
    <location>
        <begin position="51"/>
        <end position="79"/>
    </location>
</feature>
<feature type="region of interest" description="Disordered" evidence="6">
    <location>
        <begin position="180"/>
        <end position="210"/>
    </location>
</feature>
<protein>
    <recommendedName>
        <fullName evidence="7">C3H1-type domain-containing protein</fullName>
    </recommendedName>
</protein>
<evidence type="ECO:0000256" key="4">
    <source>
        <dbReference type="ARBA" id="ARBA00023125"/>
    </source>
</evidence>
<keyword evidence="4" id="KW-0238">DNA-binding</keyword>
<feature type="non-terminal residue" evidence="8">
    <location>
        <position position="471"/>
    </location>
</feature>
<dbReference type="Gene3D" id="4.10.1000.10">
    <property type="entry name" value="Zinc finger, CCCH-type"/>
    <property type="match status" value="3"/>
</dbReference>
<evidence type="ECO:0000256" key="2">
    <source>
        <dbReference type="ARBA" id="ARBA00022771"/>
    </source>
</evidence>
<feature type="zinc finger region" description="C3H1-type" evidence="5">
    <location>
        <begin position="97"/>
        <end position="125"/>
    </location>
</feature>
<feature type="zinc finger region" description="C3H1-type" evidence="5">
    <location>
        <begin position="143"/>
        <end position="171"/>
    </location>
</feature>